<protein>
    <submittedName>
        <fullName evidence="2">Uncharacterized protein</fullName>
    </submittedName>
</protein>
<evidence type="ECO:0000256" key="1">
    <source>
        <dbReference type="SAM" id="MobiDB-lite"/>
    </source>
</evidence>
<dbReference type="EMBL" id="JANPWB010000015">
    <property type="protein sequence ID" value="KAJ1087945.1"/>
    <property type="molecule type" value="Genomic_DNA"/>
</dbReference>
<comment type="caution">
    <text evidence="2">The sequence shown here is derived from an EMBL/GenBank/DDBJ whole genome shotgun (WGS) entry which is preliminary data.</text>
</comment>
<proteinExistence type="predicted"/>
<dbReference type="AlphaFoldDB" id="A0AAV7L8Q2"/>
<keyword evidence="3" id="KW-1185">Reference proteome</keyword>
<gene>
    <name evidence="2" type="ORF">NDU88_001104</name>
</gene>
<accession>A0AAV7L8Q2</accession>
<organism evidence="2 3">
    <name type="scientific">Pleurodeles waltl</name>
    <name type="common">Iberian ribbed newt</name>
    <dbReference type="NCBI Taxonomy" id="8319"/>
    <lineage>
        <taxon>Eukaryota</taxon>
        <taxon>Metazoa</taxon>
        <taxon>Chordata</taxon>
        <taxon>Craniata</taxon>
        <taxon>Vertebrata</taxon>
        <taxon>Euteleostomi</taxon>
        <taxon>Amphibia</taxon>
        <taxon>Batrachia</taxon>
        <taxon>Caudata</taxon>
        <taxon>Salamandroidea</taxon>
        <taxon>Salamandridae</taxon>
        <taxon>Pleurodelinae</taxon>
        <taxon>Pleurodeles</taxon>
    </lineage>
</organism>
<dbReference type="Proteomes" id="UP001066276">
    <property type="component" value="Chromosome 11"/>
</dbReference>
<name>A0AAV7L8Q2_PLEWA</name>
<evidence type="ECO:0000313" key="2">
    <source>
        <dbReference type="EMBL" id="KAJ1087945.1"/>
    </source>
</evidence>
<feature type="region of interest" description="Disordered" evidence="1">
    <location>
        <begin position="1"/>
        <end position="37"/>
    </location>
</feature>
<sequence length="89" mass="9361">MARLGLLWNPTTGPPGSGPVDQLTSTPGFTRFHPSHPGPPWSPLTFLLVGGLRDGGTEGHGLRQAPGSSSNTQRWFATVLLTARTAARS</sequence>
<evidence type="ECO:0000313" key="3">
    <source>
        <dbReference type="Proteomes" id="UP001066276"/>
    </source>
</evidence>
<reference evidence="2" key="1">
    <citation type="journal article" date="2022" name="bioRxiv">
        <title>Sequencing and chromosome-scale assembly of the giantPleurodeles waltlgenome.</title>
        <authorList>
            <person name="Brown T."/>
            <person name="Elewa A."/>
            <person name="Iarovenko S."/>
            <person name="Subramanian E."/>
            <person name="Araus A.J."/>
            <person name="Petzold A."/>
            <person name="Susuki M."/>
            <person name="Suzuki K.-i.T."/>
            <person name="Hayashi T."/>
            <person name="Toyoda A."/>
            <person name="Oliveira C."/>
            <person name="Osipova E."/>
            <person name="Leigh N.D."/>
            <person name="Simon A."/>
            <person name="Yun M.H."/>
        </authorList>
    </citation>
    <scope>NUCLEOTIDE SEQUENCE</scope>
    <source>
        <strain evidence="2">20211129_DDA</strain>
        <tissue evidence="2">Liver</tissue>
    </source>
</reference>